<protein>
    <recommendedName>
        <fullName evidence="9">5'-nucleotidase SurE</fullName>
        <ecNumber evidence="9">3.1.3.5</ecNumber>
    </recommendedName>
    <alternativeName>
        <fullName evidence="9">Nucleoside 5'-monophosphate phosphohydrolase</fullName>
    </alternativeName>
</protein>
<organism evidence="11 12">
    <name type="scientific">Helicobacter brantae</name>
    <dbReference type="NCBI Taxonomy" id="375927"/>
    <lineage>
        <taxon>Bacteria</taxon>
        <taxon>Pseudomonadati</taxon>
        <taxon>Campylobacterota</taxon>
        <taxon>Epsilonproteobacteria</taxon>
        <taxon>Campylobacterales</taxon>
        <taxon>Helicobacteraceae</taxon>
        <taxon>Helicobacter</taxon>
    </lineage>
</organism>
<dbReference type="GO" id="GO:0008254">
    <property type="term" value="F:3'-nucleotidase activity"/>
    <property type="evidence" value="ECO:0007669"/>
    <property type="project" value="TreeGrafter"/>
</dbReference>
<feature type="binding site" evidence="9">
    <location>
        <position position="9"/>
    </location>
    <ligand>
        <name>a divalent metal cation</name>
        <dbReference type="ChEBI" id="CHEBI:60240"/>
    </ligand>
</feature>
<dbReference type="PANTHER" id="PTHR30457:SF12">
    <property type="entry name" value="5'_3'-NUCLEOTIDASE SURE"/>
    <property type="match status" value="1"/>
</dbReference>
<comment type="cofactor">
    <cofactor evidence="9">
        <name>a divalent metal cation</name>
        <dbReference type="ChEBI" id="CHEBI:60240"/>
    </cofactor>
    <text evidence="9">Binds 1 divalent metal cation per subunit.</text>
</comment>
<keyword evidence="7 9" id="KW-0547">Nucleotide-binding</keyword>
<evidence type="ECO:0000256" key="8">
    <source>
        <dbReference type="ARBA" id="ARBA00022801"/>
    </source>
</evidence>
<dbReference type="NCBIfam" id="NF001490">
    <property type="entry name" value="PRK00346.1-4"/>
    <property type="match status" value="1"/>
</dbReference>
<dbReference type="InterPro" id="IPR036523">
    <property type="entry name" value="SurE-like_sf"/>
</dbReference>
<feature type="binding site" evidence="9">
    <location>
        <position position="10"/>
    </location>
    <ligand>
        <name>a divalent metal cation</name>
        <dbReference type="ChEBI" id="CHEBI:60240"/>
    </ligand>
</feature>
<evidence type="ECO:0000256" key="5">
    <source>
        <dbReference type="ARBA" id="ARBA00022490"/>
    </source>
</evidence>
<comment type="cofactor">
    <cofactor evidence="2">
        <name>Mg(2+)</name>
        <dbReference type="ChEBI" id="CHEBI:18420"/>
    </cofactor>
</comment>
<dbReference type="GO" id="GO:0000166">
    <property type="term" value="F:nucleotide binding"/>
    <property type="evidence" value="ECO:0007669"/>
    <property type="project" value="UniProtKB-KW"/>
</dbReference>
<dbReference type="OrthoDB" id="9780815at2"/>
<comment type="similarity">
    <text evidence="4 9">Belongs to the SurE nucleotidase family.</text>
</comment>
<evidence type="ECO:0000313" key="12">
    <source>
        <dbReference type="Proteomes" id="UP000257045"/>
    </source>
</evidence>
<dbReference type="Pfam" id="PF01975">
    <property type="entry name" value="SurE"/>
    <property type="match status" value="1"/>
</dbReference>
<evidence type="ECO:0000256" key="3">
    <source>
        <dbReference type="ARBA" id="ARBA00004496"/>
    </source>
</evidence>
<feature type="binding site" evidence="9">
    <location>
        <position position="40"/>
    </location>
    <ligand>
        <name>a divalent metal cation</name>
        <dbReference type="ChEBI" id="CHEBI:60240"/>
    </ligand>
</feature>
<dbReference type="AlphaFoldDB" id="A0A3D8IWS1"/>
<keyword evidence="8 9" id="KW-0378">Hydrolase</keyword>
<evidence type="ECO:0000256" key="7">
    <source>
        <dbReference type="ARBA" id="ARBA00022741"/>
    </source>
</evidence>
<keyword evidence="6 9" id="KW-0479">Metal-binding</keyword>
<proteinExistence type="inferred from homology"/>
<keyword evidence="12" id="KW-1185">Reference proteome</keyword>
<dbReference type="InterPro" id="IPR002828">
    <property type="entry name" value="SurE-like_Pase/nucleotidase"/>
</dbReference>
<reference evidence="11 12" key="1">
    <citation type="submission" date="2018-04" db="EMBL/GenBank/DDBJ databases">
        <title>Novel Campyloabacter and Helicobacter Species and Strains.</title>
        <authorList>
            <person name="Mannion A.J."/>
            <person name="Shen Z."/>
            <person name="Fox J.G."/>
        </authorList>
    </citation>
    <scope>NUCLEOTIDE SEQUENCE [LARGE SCALE GENOMIC DNA]</scope>
    <source>
        <strain evidence="11 12">MIT 04-9366</strain>
    </source>
</reference>
<dbReference type="HAMAP" id="MF_00060">
    <property type="entry name" value="SurE"/>
    <property type="match status" value="1"/>
</dbReference>
<dbReference type="NCBIfam" id="NF001494">
    <property type="entry name" value="PRK00346.2-4"/>
    <property type="match status" value="1"/>
</dbReference>
<comment type="catalytic activity">
    <reaction evidence="1 9">
        <text>a ribonucleoside 5'-phosphate + H2O = a ribonucleoside + phosphate</text>
        <dbReference type="Rhea" id="RHEA:12484"/>
        <dbReference type="ChEBI" id="CHEBI:15377"/>
        <dbReference type="ChEBI" id="CHEBI:18254"/>
        <dbReference type="ChEBI" id="CHEBI:43474"/>
        <dbReference type="ChEBI" id="CHEBI:58043"/>
        <dbReference type="EC" id="3.1.3.5"/>
    </reaction>
</comment>
<dbReference type="Gene3D" id="3.40.1210.10">
    <property type="entry name" value="Survival protein SurE-like phosphatase/nucleotidase"/>
    <property type="match status" value="1"/>
</dbReference>
<dbReference type="EMBL" id="NXLV01000016">
    <property type="protein sequence ID" value="RDU69355.1"/>
    <property type="molecule type" value="Genomic_DNA"/>
</dbReference>
<dbReference type="FunFam" id="3.40.1210.10:FF:000001">
    <property type="entry name" value="5'/3'-nucleotidase SurE"/>
    <property type="match status" value="1"/>
</dbReference>
<dbReference type="InterPro" id="IPR030048">
    <property type="entry name" value="SurE"/>
</dbReference>
<evidence type="ECO:0000259" key="10">
    <source>
        <dbReference type="Pfam" id="PF01975"/>
    </source>
</evidence>
<evidence type="ECO:0000256" key="4">
    <source>
        <dbReference type="ARBA" id="ARBA00011062"/>
    </source>
</evidence>
<dbReference type="GO" id="GO:0046872">
    <property type="term" value="F:metal ion binding"/>
    <property type="evidence" value="ECO:0007669"/>
    <property type="project" value="UniProtKB-UniRule"/>
</dbReference>
<dbReference type="NCBIfam" id="TIGR00087">
    <property type="entry name" value="surE"/>
    <property type="match status" value="1"/>
</dbReference>
<dbReference type="SUPFAM" id="SSF64167">
    <property type="entry name" value="SurE-like"/>
    <property type="match status" value="1"/>
</dbReference>
<comment type="caution">
    <text evidence="11">The sequence shown here is derived from an EMBL/GenBank/DDBJ whole genome shotgun (WGS) entry which is preliminary data.</text>
</comment>
<sequence>MKTILLTNDDGFHSQGLLALKEALCEIADVFIVAPSSEKSACGHGLTLSKPLKMIEIEKNFYKLDNGTPSDCIYLGLHEFFKTKKPDLVISGINLGSNMGEDITYSGTVAGAMEGAIYGIPSIAISQVLKNWEKSHHDFSLAKECITHIVKQIFSSTFPLQDRKLLNINIPNLTSSTFKGYKVTQAGYRIYENSAQKSKNPRGEEYFWLGLHPLKWRERANATLISDFQAISEGYVSLTPITLDLTSMQDLQPLQDWINND</sequence>
<name>A0A3D8IWS1_9HELI</name>
<gene>
    <name evidence="9" type="primary">surE</name>
    <name evidence="11" type="ORF">CQA58_07230</name>
</gene>
<dbReference type="PANTHER" id="PTHR30457">
    <property type="entry name" value="5'-NUCLEOTIDASE SURE"/>
    <property type="match status" value="1"/>
</dbReference>
<accession>A0A3D8IWS1</accession>
<dbReference type="GO" id="GO:0004309">
    <property type="term" value="F:exopolyphosphatase activity"/>
    <property type="evidence" value="ECO:0007669"/>
    <property type="project" value="TreeGrafter"/>
</dbReference>
<dbReference type="EC" id="3.1.3.5" evidence="9"/>
<evidence type="ECO:0000313" key="11">
    <source>
        <dbReference type="EMBL" id="RDU69355.1"/>
    </source>
</evidence>
<evidence type="ECO:0000256" key="6">
    <source>
        <dbReference type="ARBA" id="ARBA00022723"/>
    </source>
</evidence>
<comment type="subcellular location">
    <subcellularLocation>
        <location evidence="3 9">Cytoplasm</location>
    </subcellularLocation>
</comment>
<evidence type="ECO:0000256" key="9">
    <source>
        <dbReference type="HAMAP-Rule" id="MF_00060"/>
    </source>
</evidence>
<comment type="function">
    <text evidence="9">Nucleotidase that shows phosphatase activity on nucleoside 5'-monophosphates.</text>
</comment>
<dbReference type="Proteomes" id="UP000257045">
    <property type="component" value="Unassembled WGS sequence"/>
</dbReference>
<dbReference type="GO" id="GO:0008253">
    <property type="term" value="F:5'-nucleotidase activity"/>
    <property type="evidence" value="ECO:0007669"/>
    <property type="project" value="UniProtKB-UniRule"/>
</dbReference>
<feature type="binding site" evidence="9">
    <location>
        <position position="94"/>
    </location>
    <ligand>
        <name>a divalent metal cation</name>
        <dbReference type="ChEBI" id="CHEBI:60240"/>
    </ligand>
</feature>
<evidence type="ECO:0000256" key="2">
    <source>
        <dbReference type="ARBA" id="ARBA00001946"/>
    </source>
</evidence>
<keyword evidence="5 9" id="KW-0963">Cytoplasm</keyword>
<feature type="domain" description="Survival protein SurE-like phosphatase/nucleotidase" evidence="10">
    <location>
        <begin position="4"/>
        <end position="192"/>
    </location>
</feature>
<dbReference type="RefSeq" id="WP_115570042.1">
    <property type="nucleotide sequence ID" value="NZ_NXLV01000016.1"/>
</dbReference>
<evidence type="ECO:0000256" key="1">
    <source>
        <dbReference type="ARBA" id="ARBA00000815"/>
    </source>
</evidence>
<dbReference type="GO" id="GO:0005737">
    <property type="term" value="C:cytoplasm"/>
    <property type="evidence" value="ECO:0007669"/>
    <property type="project" value="UniProtKB-SubCell"/>
</dbReference>